<evidence type="ECO:0000256" key="2">
    <source>
        <dbReference type="SAM" id="MobiDB-lite"/>
    </source>
</evidence>
<evidence type="ECO:0000256" key="1">
    <source>
        <dbReference type="SAM" id="Coils"/>
    </source>
</evidence>
<dbReference type="AlphaFoldDB" id="A0A2T3BFJ0"/>
<gene>
    <name evidence="3" type="ORF">M430DRAFT_163010</name>
</gene>
<sequence length="609" mass="68255">MADDERAQISKLTSDLETANEYIESLEAEWKEHTWEIKEKQKLLAECKAQLEKAKEENREQDKHIKAVEQQVKDANDKIDERDVVLARTREMLEDSRAATKAATDRAEGIKQQYDGVVEDNRGIRAKCQEINHMLSAANSKLTSLEVQAIFFKESADDIRLERAKNKSLHQQISELKQDIKTLGFNPDASAYRKNIDALAQQPKTLNDELAAVESSSDVGSDGEDDMLGYSPLPVLPQLPPPEPEKVVEYITRTVHVDRPVYVDRPIKVTVFVDRPFQVSAHNPVTCWFLVELNMLILFLYWLQQTLYLFAKILKKAAVAAFVKTSGDLGSSKSTSQMKLSKSTPQKKLAGHQPYPPPNTTAPAEGESNVPVQEILDRQEALMREGIMRVGAITPAPATPAIEGPSGHEDGHELSDEQIIHDEHVSDDQVIPDEHTSDDQGMHVEHEVPNDQVIHINQGEPVSASPGTSYGGKPLTTPQQIAQAPSAQSSNGKPAPKPKVWSWRTFLKLDPSTLPSVRHTLIGAAFHLIVYIALAICCDAYYEREVWLAANDQTRAFVHQLLTQPGVYPTGFARFFSVLPEDWKRNIDILMWRNIVLRWGMQVSYQMPG</sequence>
<feature type="region of interest" description="Disordered" evidence="2">
    <location>
        <begin position="327"/>
        <end position="370"/>
    </location>
</feature>
<feature type="compositionally biased region" description="Polar residues" evidence="2">
    <location>
        <begin position="328"/>
        <end position="346"/>
    </location>
</feature>
<dbReference type="Proteomes" id="UP000241818">
    <property type="component" value="Unassembled WGS sequence"/>
</dbReference>
<evidence type="ECO:0000313" key="4">
    <source>
        <dbReference type="Proteomes" id="UP000241818"/>
    </source>
</evidence>
<dbReference type="PANTHER" id="PTHR45615">
    <property type="entry name" value="MYOSIN HEAVY CHAIN, NON-MUSCLE"/>
    <property type="match status" value="1"/>
</dbReference>
<dbReference type="RefSeq" id="XP_024725618.1">
    <property type="nucleotide sequence ID" value="XM_024863439.1"/>
</dbReference>
<keyword evidence="1" id="KW-0175">Coiled coil</keyword>
<protein>
    <submittedName>
        <fullName evidence="3">Uncharacterized protein</fullName>
    </submittedName>
</protein>
<organism evidence="3 4">
    <name type="scientific">Amorphotheca resinae ATCC 22711</name>
    <dbReference type="NCBI Taxonomy" id="857342"/>
    <lineage>
        <taxon>Eukaryota</taxon>
        <taxon>Fungi</taxon>
        <taxon>Dikarya</taxon>
        <taxon>Ascomycota</taxon>
        <taxon>Pezizomycotina</taxon>
        <taxon>Leotiomycetes</taxon>
        <taxon>Helotiales</taxon>
        <taxon>Amorphothecaceae</taxon>
        <taxon>Amorphotheca</taxon>
    </lineage>
</organism>
<reference evidence="3 4" key="1">
    <citation type="journal article" date="2018" name="New Phytol.">
        <title>Comparative genomics and transcriptomics depict ericoid mycorrhizal fungi as versatile saprotrophs and plant mutualists.</title>
        <authorList>
            <person name="Martino E."/>
            <person name="Morin E."/>
            <person name="Grelet G.A."/>
            <person name="Kuo A."/>
            <person name="Kohler A."/>
            <person name="Daghino S."/>
            <person name="Barry K.W."/>
            <person name="Cichocki N."/>
            <person name="Clum A."/>
            <person name="Dockter R.B."/>
            <person name="Hainaut M."/>
            <person name="Kuo R.C."/>
            <person name="LaButti K."/>
            <person name="Lindahl B.D."/>
            <person name="Lindquist E.A."/>
            <person name="Lipzen A."/>
            <person name="Khouja H.R."/>
            <person name="Magnuson J."/>
            <person name="Murat C."/>
            <person name="Ohm R.A."/>
            <person name="Singer S.W."/>
            <person name="Spatafora J.W."/>
            <person name="Wang M."/>
            <person name="Veneault-Fourrey C."/>
            <person name="Henrissat B."/>
            <person name="Grigoriev I.V."/>
            <person name="Martin F.M."/>
            <person name="Perotto S."/>
        </authorList>
    </citation>
    <scope>NUCLEOTIDE SEQUENCE [LARGE SCALE GENOMIC DNA]</scope>
    <source>
        <strain evidence="3 4">ATCC 22711</strain>
    </source>
</reference>
<keyword evidence="4" id="KW-1185">Reference proteome</keyword>
<feature type="coiled-coil region" evidence="1">
    <location>
        <begin position="9"/>
        <end position="78"/>
    </location>
</feature>
<dbReference type="GeneID" id="36571520"/>
<dbReference type="STRING" id="857342.A0A2T3BFJ0"/>
<dbReference type="PANTHER" id="PTHR45615:SF80">
    <property type="entry name" value="GRIP DOMAIN-CONTAINING PROTEIN"/>
    <property type="match status" value="1"/>
</dbReference>
<feature type="compositionally biased region" description="Low complexity" evidence="2">
    <location>
        <begin position="478"/>
        <end position="490"/>
    </location>
</feature>
<evidence type="ECO:0000313" key="3">
    <source>
        <dbReference type="EMBL" id="PSS28093.1"/>
    </source>
</evidence>
<dbReference type="EMBL" id="KZ679006">
    <property type="protein sequence ID" value="PSS28093.1"/>
    <property type="molecule type" value="Genomic_DNA"/>
</dbReference>
<accession>A0A2T3BFJ0</accession>
<name>A0A2T3BFJ0_AMORE</name>
<feature type="region of interest" description="Disordered" evidence="2">
    <location>
        <begin position="458"/>
        <end position="497"/>
    </location>
</feature>
<dbReference type="InParanoid" id="A0A2T3BFJ0"/>
<proteinExistence type="predicted"/>
<dbReference type="OrthoDB" id="3563208at2759"/>